<dbReference type="Pfam" id="PF00676">
    <property type="entry name" value="E1_dh"/>
    <property type="match status" value="1"/>
</dbReference>
<evidence type="ECO:0000256" key="4">
    <source>
        <dbReference type="RuleBase" id="RU365014"/>
    </source>
</evidence>
<reference evidence="7" key="1">
    <citation type="journal article" date="2019" name="Int. J. Syst. Evol. Microbiol.">
        <title>The Global Catalogue of Microorganisms (GCM) 10K type strain sequencing project: providing services to taxonomists for standard genome sequencing and annotation.</title>
        <authorList>
            <consortium name="The Broad Institute Genomics Platform"/>
            <consortium name="The Broad Institute Genome Sequencing Center for Infectious Disease"/>
            <person name="Wu L."/>
            <person name="Ma J."/>
        </authorList>
    </citation>
    <scope>NUCLEOTIDE SEQUENCE [LARGE SCALE GENOMIC DNA]</scope>
    <source>
        <strain evidence="7">JCM 15577</strain>
    </source>
</reference>
<organism evidence="6 7">
    <name type="scientific">Microbacterium sediminicola</name>
    <dbReference type="NCBI Taxonomy" id="415210"/>
    <lineage>
        <taxon>Bacteria</taxon>
        <taxon>Bacillati</taxon>
        <taxon>Actinomycetota</taxon>
        <taxon>Actinomycetes</taxon>
        <taxon>Micrococcales</taxon>
        <taxon>Microbacteriaceae</taxon>
        <taxon>Microbacterium</taxon>
    </lineage>
</organism>
<sequence length="376" mass="41301">MTQPEDPALVRVLDVDGTFAPSAAAEPYLDLIDALTDAQLETFYRDMVVIRAIDQQATNLQRQGQLALWPPSLGQEAAQVGSARAARTQDHIFPSYREHVVTRIRGVDPVDIIKIMRCVSNGGWDPTDPANGNTHIYTLVLGSQTLHATGYGMGLVFDERCGTGDPEKDEAVIVYYGDGASSQGDVHESMVFAASFRTPEVFFLQNNQWAISVPVATQSPTPLHLRGAGYGMPSHVVDGNDVLASYAVTRRAMDEARAGAGPQAIEAMTYRLGAHTTSDDPTKYRTTEEEESWRRRDPIARMRAYLVGRGAAASVFDEIDAEAAAAADDLRVRSRDLVAPDRDVIFSHVYSDPHPLMDEQRQWLADYEASFEEGAR</sequence>
<dbReference type="CDD" id="cd02000">
    <property type="entry name" value="TPP_E1_PDC_ADC_BCADC"/>
    <property type="match status" value="1"/>
</dbReference>
<protein>
    <recommendedName>
        <fullName evidence="4">2-oxoisovalerate dehydrogenase subunit alpha</fullName>
        <ecNumber evidence="4">1.2.4.4</ecNumber>
    </recommendedName>
    <alternativeName>
        <fullName evidence="4">Branched-chain alpha-keto acid dehydrogenase E1 component alpha chain</fullName>
    </alternativeName>
</protein>
<dbReference type="EC" id="1.2.4.4" evidence="4"/>
<comment type="similarity">
    <text evidence="4">Belongs to the BCKDHA family.</text>
</comment>
<dbReference type="RefSeq" id="WP_344072263.1">
    <property type="nucleotide sequence ID" value="NZ_BAAAPL010000002.1"/>
</dbReference>
<dbReference type="InterPro" id="IPR050771">
    <property type="entry name" value="Alpha-ketoacid_DH_E1_comp"/>
</dbReference>
<dbReference type="PANTHER" id="PTHR43380:SF1">
    <property type="entry name" value="2-OXOISOVALERATE DEHYDROGENASE SUBUNIT ALPHA, MITOCHONDRIAL"/>
    <property type="match status" value="1"/>
</dbReference>
<accession>A0ABP4UDI5</accession>
<comment type="cofactor">
    <cofactor evidence="1 4">
        <name>thiamine diphosphate</name>
        <dbReference type="ChEBI" id="CHEBI:58937"/>
    </cofactor>
</comment>
<evidence type="ECO:0000313" key="6">
    <source>
        <dbReference type="EMBL" id="GAA1702528.1"/>
    </source>
</evidence>
<evidence type="ECO:0000259" key="5">
    <source>
        <dbReference type="Pfam" id="PF00676"/>
    </source>
</evidence>
<evidence type="ECO:0000256" key="2">
    <source>
        <dbReference type="ARBA" id="ARBA00023002"/>
    </source>
</evidence>
<dbReference type="Proteomes" id="UP001501690">
    <property type="component" value="Unassembled WGS sequence"/>
</dbReference>
<dbReference type="SUPFAM" id="SSF52518">
    <property type="entry name" value="Thiamin diphosphate-binding fold (THDP-binding)"/>
    <property type="match status" value="1"/>
</dbReference>
<evidence type="ECO:0000256" key="1">
    <source>
        <dbReference type="ARBA" id="ARBA00001964"/>
    </source>
</evidence>
<gene>
    <name evidence="6" type="ORF">GCM10009808_20580</name>
</gene>
<dbReference type="InterPro" id="IPR001017">
    <property type="entry name" value="DH_E1"/>
</dbReference>
<keyword evidence="3 4" id="KW-0786">Thiamine pyrophosphate</keyword>
<dbReference type="Gene3D" id="3.40.50.970">
    <property type="match status" value="1"/>
</dbReference>
<keyword evidence="2 4" id="KW-0560">Oxidoreductase</keyword>
<comment type="catalytic activity">
    <reaction evidence="4">
        <text>N(6)-[(R)-lipoyl]-L-lysyl-[protein] + 3-methyl-2-oxobutanoate + H(+) = N(6)-[(R)-S(8)-2-methylpropanoyldihydrolipoyl]-L-lysyl-[protein] + CO2</text>
        <dbReference type="Rhea" id="RHEA:13457"/>
        <dbReference type="Rhea" id="RHEA-COMP:10474"/>
        <dbReference type="Rhea" id="RHEA-COMP:10497"/>
        <dbReference type="ChEBI" id="CHEBI:11851"/>
        <dbReference type="ChEBI" id="CHEBI:15378"/>
        <dbReference type="ChEBI" id="CHEBI:16526"/>
        <dbReference type="ChEBI" id="CHEBI:83099"/>
        <dbReference type="ChEBI" id="CHEBI:83142"/>
        <dbReference type="EC" id="1.2.4.4"/>
    </reaction>
</comment>
<evidence type="ECO:0000256" key="3">
    <source>
        <dbReference type="ARBA" id="ARBA00023052"/>
    </source>
</evidence>
<feature type="domain" description="Dehydrogenase E1 component" evidence="5">
    <location>
        <begin position="45"/>
        <end position="326"/>
    </location>
</feature>
<name>A0ABP4UDI5_9MICO</name>
<proteinExistence type="inferred from homology"/>
<dbReference type="EMBL" id="BAAAPL010000002">
    <property type="protein sequence ID" value="GAA1702528.1"/>
    <property type="molecule type" value="Genomic_DNA"/>
</dbReference>
<keyword evidence="7" id="KW-1185">Reference proteome</keyword>
<dbReference type="PANTHER" id="PTHR43380">
    <property type="entry name" value="2-OXOISOVALERATE DEHYDROGENASE SUBUNIT ALPHA, MITOCHONDRIAL"/>
    <property type="match status" value="1"/>
</dbReference>
<evidence type="ECO:0000313" key="7">
    <source>
        <dbReference type="Proteomes" id="UP001501690"/>
    </source>
</evidence>
<dbReference type="InterPro" id="IPR029061">
    <property type="entry name" value="THDP-binding"/>
</dbReference>
<comment type="caution">
    <text evidence="6">The sequence shown here is derived from an EMBL/GenBank/DDBJ whole genome shotgun (WGS) entry which is preliminary data.</text>
</comment>
<comment type="function">
    <text evidence="4">The branched-chain alpha-keto dehydrogenase complex catalyzes the overall conversion of alpha-keto acids to acyl-CoA and CO(2). It contains multiple copies of three enzymatic components: branched-chain alpha-keto acid decarboxylase (E1), lipoamide acyltransferase (E2) and lipoamide dehydrogenase (E3).</text>
</comment>